<feature type="region of interest" description="Disordered" evidence="1">
    <location>
        <begin position="197"/>
        <end position="233"/>
    </location>
</feature>
<keyword evidence="3" id="KW-1185">Reference proteome</keyword>
<sequence length="285" mass="31107">MATTISTLRPVHKGSSRPYSNISNTTSVLIAHADSMFPQPPTVASFAFDDIRTKSSSQPARNNGMPLPKSPHGSVQTRPRVPPAGHPRNGPQRRRAPTNVSIYKSRPLPSTPLSETKHESQRRKSASSQKPNRSDLKNLHLEGYSNATSSKNGPRQKQIAENLNRKTSKPVPQAHYAPRSRFVECFSQYSDDASIETLSTDSSDSSQSDQSISALVPSRRLNSSTKSKNAKQLAIVVRPPPRSSLAKSTDVTASVVQTLLRKFVGYFRAAPGTKVGADDSFLDFN</sequence>
<gene>
    <name evidence="2" type="ORF">SISSUDRAFT_1065646</name>
</gene>
<feature type="compositionally biased region" description="Polar residues" evidence="1">
    <location>
        <begin position="145"/>
        <end position="161"/>
    </location>
</feature>
<evidence type="ECO:0000313" key="2">
    <source>
        <dbReference type="EMBL" id="KZT34051.1"/>
    </source>
</evidence>
<evidence type="ECO:0000313" key="3">
    <source>
        <dbReference type="Proteomes" id="UP000076798"/>
    </source>
</evidence>
<feature type="region of interest" description="Disordered" evidence="1">
    <location>
        <begin position="1"/>
        <end position="22"/>
    </location>
</feature>
<feature type="region of interest" description="Disordered" evidence="1">
    <location>
        <begin position="54"/>
        <end position="176"/>
    </location>
</feature>
<protein>
    <submittedName>
        <fullName evidence="2">Uncharacterized protein</fullName>
    </submittedName>
</protein>
<dbReference type="AlphaFoldDB" id="A0A165Z8F8"/>
<organism evidence="2 3">
    <name type="scientific">Sistotremastrum suecicum HHB10207 ss-3</name>
    <dbReference type="NCBI Taxonomy" id="1314776"/>
    <lineage>
        <taxon>Eukaryota</taxon>
        <taxon>Fungi</taxon>
        <taxon>Dikarya</taxon>
        <taxon>Basidiomycota</taxon>
        <taxon>Agaricomycotina</taxon>
        <taxon>Agaricomycetes</taxon>
        <taxon>Sistotremastrales</taxon>
        <taxon>Sistotremastraceae</taxon>
        <taxon>Sistotremastrum</taxon>
    </lineage>
</organism>
<dbReference type="Proteomes" id="UP000076798">
    <property type="component" value="Unassembled WGS sequence"/>
</dbReference>
<dbReference type="EMBL" id="KV428203">
    <property type="protein sequence ID" value="KZT34051.1"/>
    <property type="molecule type" value="Genomic_DNA"/>
</dbReference>
<evidence type="ECO:0000256" key="1">
    <source>
        <dbReference type="SAM" id="MobiDB-lite"/>
    </source>
</evidence>
<feature type="compositionally biased region" description="Low complexity" evidence="1">
    <location>
        <begin position="197"/>
        <end position="213"/>
    </location>
</feature>
<accession>A0A165Z8F8</accession>
<proteinExistence type="predicted"/>
<name>A0A165Z8F8_9AGAM</name>
<reference evidence="2 3" key="1">
    <citation type="journal article" date="2016" name="Mol. Biol. Evol.">
        <title>Comparative Genomics of Early-Diverging Mushroom-Forming Fungi Provides Insights into the Origins of Lignocellulose Decay Capabilities.</title>
        <authorList>
            <person name="Nagy L.G."/>
            <person name="Riley R."/>
            <person name="Tritt A."/>
            <person name="Adam C."/>
            <person name="Daum C."/>
            <person name="Floudas D."/>
            <person name="Sun H."/>
            <person name="Yadav J.S."/>
            <person name="Pangilinan J."/>
            <person name="Larsson K.H."/>
            <person name="Matsuura K."/>
            <person name="Barry K."/>
            <person name="Labutti K."/>
            <person name="Kuo R."/>
            <person name="Ohm R.A."/>
            <person name="Bhattacharya S.S."/>
            <person name="Shirouzu T."/>
            <person name="Yoshinaga Y."/>
            <person name="Martin F.M."/>
            <person name="Grigoriev I.V."/>
            <person name="Hibbett D.S."/>
        </authorList>
    </citation>
    <scope>NUCLEOTIDE SEQUENCE [LARGE SCALE GENOMIC DNA]</scope>
    <source>
        <strain evidence="2 3">HHB10207 ss-3</strain>
    </source>
</reference>